<dbReference type="GO" id="GO:0030007">
    <property type="term" value="P:intracellular potassium ion homeostasis"/>
    <property type="evidence" value="ECO:0007669"/>
    <property type="project" value="TreeGrafter"/>
</dbReference>
<feature type="region of interest" description="Disordered" evidence="1">
    <location>
        <begin position="185"/>
        <end position="281"/>
    </location>
</feature>
<dbReference type="Proteomes" id="UP001385951">
    <property type="component" value="Unassembled WGS sequence"/>
</dbReference>
<feature type="transmembrane region" description="Helical" evidence="2">
    <location>
        <begin position="58"/>
        <end position="79"/>
    </location>
</feature>
<comment type="caution">
    <text evidence="3">The sequence shown here is derived from an EMBL/GenBank/DDBJ whole genome shotgun (WGS) entry which is preliminary data.</text>
</comment>
<proteinExistence type="predicted"/>
<keyword evidence="2" id="KW-1133">Transmembrane helix</keyword>
<reference evidence="3 4" key="1">
    <citation type="submission" date="2022-09" db="EMBL/GenBank/DDBJ databases">
        <authorList>
            <person name="Palmer J.M."/>
        </authorList>
    </citation>
    <scope>NUCLEOTIDE SEQUENCE [LARGE SCALE GENOMIC DNA]</scope>
    <source>
        <strain evidence="3 4">DSM 7382</strain>
    </source>
</reference>
<organism evidence="3 4">
    <name type="scientific">Cerrena zonata</name>
    <dbReference type="NCBI Taxonomy" id="2478898"/>
    <lineage>
        <taxon>Eukaryota</taxon>
        <taxon>Fungi</taxon>
        <taxon>Dikarya</taxon>
        <taxon>Basidiomycota</taxon>
        <taxon>Agaricomycotina</taxon>
        <taxon>Agaricomycetes</taxon>
        <taxon>Polyporales</taxon>
        <taxon>Cerrenaceae</taxon>
        <taxon>Cerrena</taxon>
    </lineage>
</organism>
<name>A0AAW0GL00_9APHY</name>
<feature type="compositionally biased region" description="Polar residues" evidence="1">
    <location>
        <begin position="331"/>
        <end position="341"/>
    </location>
</feature>
<feature type="region of interest" description="Disordered" evidence="1">
    <location>
        <begin position="321"/>
        <end position="341"/>
    </location>
</feature>
<gene>
    <name evidence="3" type="ORF">QCA50_005222</name>
</gene>
<dbReference type="GO" id="GO:0005886">
    <property type="term" value="C:plasma membrane"/>
    <property type="evidence" value="ECO:0007669"/>
    <property type="project" value="TreeGrafter"/>
</dbReference>
<dbReference type="EMBL" id="JASBNA010000005">
    <property type="protein sequence ID" value="KAK7691819.1"/>
    <property type="molecule type" value="Genomic_DNA"/>
</dbReference>
<feature type="transmembrane region" description="Helical" evidence="2">
    <location>
        <begin position="85"/>
        <end position="105"/>
    </location>
</feature>
<accession>A0AAW0GL00</accession>
<evidence type="ECO:0000256" key="1">
    <source>
        <dbReference type="SAM" id="MobiDB-lite"/>
    </source>
</evidence>
<keyword evidence="2" id="KW-0812">Transmembrane</keyword>
<dbReference type="GO" id="GO:1990573">
    <property type="term" value="P:potassium ion import across plasma membrane"/>
    <property type="evidence" value="ECO:0007669"/>
    <property type="project" value="TreeGrafter"/>
</dbReference>
<keyword evidence="2" id="KW-0472">Membrane</keyword>
<keyword evidence="4" id="KW-1185">Reference proteome</keyword>
<sequence>MVSLPSRVRRRTSAVGGYVKKHLNFFRIHVLFFTFTPLIFSAILYASNGEFPLSYIDALFNSVSAVTVCGLATVDLSGLTPWQQFLLLFQMSIGNPVIVSWVMVYTRRQFFKRKFINIVEAELSHRVAEKLNASVEVRALPWWKRIFYVFSGRSLTQHSDYGERSGSTTPPRVRPDMIRRMDDALKPVNPSGWISEGQSPNPNQPGPDTNRYPSVSRETDSAIEEMERQGPQPLVITNDGSSTSSSHRRTSTTSSERSSRSSNVTTPSPDRLPQRTLTLPRTQTVDFAALPRRRPVSTERGDRLSLIHDVPRVKSMERTPTQMNDRRSMARPTTSIPYTTTSRHAPTIRTKHSGFGGFPMPHEILTAVFRRFFPKLERQLTRTVTIPISHTIASMRDGGSRPEGAKLVSYISFEAGCRSKLQIPKTNTRSVGGAWRCGV</sequence>
<dbReference type="AlphaFoldDB" id="A0AAW0GL00"/>
<feature type="compositionally biased region" description="Basic and acidic residues" evidence="1">
    <location>
        <begin position="217"/>
        <end position="228"/>
    </location>
</feature>
<evidence type="ECO:0000313" key="4">
    <source>
        <dbReference type="Proteomes" id="UP001385951"/>
    </source>
</evidence>
<feature type="transmembrane region" description="Helical" evidence="2">
    <location>
        <begin position="26"/>
        <end position="46"/>
    </location>
</feature>
<feature type="compositionally biased region" description="Low complexity" evidence="1">
    <location>
        <begin position="241"/>
        <end position="262"/>
    </location>
</feature>
<evidence type="ECO:0000313" key="3">
    <source>
        <dbReference type="EMBL" id="KAK7691819.1"/>
    </source>
</evidence>
<protein>
    <submittedName>
        <fullName evidence="3">Uncharacterized protein</fullName>
    </submittedName>
</protein>
<dbReference type="InterPro" id="IPR051143">
    <property type="entry name" value="TrkH_K-transport"/>
</dbReference>
<dbReference type="GO" id="GO:0140107">
    <property type="term" value="F:high-affinity potassium ion transmembrane transporter activity"/>
    <property type="evidence" value="ECO:0007669"/>
    <property type="project" value="TreeGrafter"/>
</dbReference>
<dbReference type="PANTHER" id="PTHR31064:SF30">
    <property type="entry name" value="HIGH-AFFINITY POTASSIUM TRANSPORT PROTEIN-RELATED"/>
    <property type="match status" value="1"/>
</dbReference>
<evidence type="ECO:0000256" key="2">
    <source>
        <dbReference type="SAM" id="Phobius"/>
    </source>
</evidence>
<dbReference type="PANTHER" id="PTHR31064">
    <property type="entry name" value="POTASSIUM TRANSPORT PROTEIN DDB_G0292412-RELATED"/>
    <property type="match status" value="1"/>
</dbReference>